<protein>
    <recommendedName>
        <fullName evidence="4">Camelysin metallo-endopeptidase</fullName>
    </recommendedName>
</protein>
<feature type="transmembrane region" description="Helical" evidence="1">
    <location>
        <begin position="26"/>
        <end position="48"/>
    </location>
</feature>
<organism evidence="2 3">
    <name type="scientific">Cellulomonas soli</name>
    <dbReference type="NCBI Taxonomy" id="931535"/>
    <lineage>
        <taxon>Bacteria</taxon>
        <taxon>Bacillati</taxon>
        <taxon>Actinomycetota</taxon>
        <taxon>Actinomycetes</taxon>
        <taxon>Micrococcales</taxon>
        <taxon>Cellulomonadaceae</taxon>
        <taxon>Cellulomonas</taxon>
    </lineage>
</organism>
<keyword evidence="1" id="KW-0472">Membrane</keyword>
<dbReference type="Proteomes" id="UP000321798">
    <property type="component" value="Unassembled WGS sequence"/>
</dbReference>
<dbReference type="OrthoDB" id="4826267at2"/>
<reference evidence="2 3" key="1">
    <citation type="submission" date="2019-07" db="EMBL/GenBank/DDBJ databases">
        <title>Whole genome shotgun sequence of Cellulomonas soli NBRC 109434.</title>
        <authorList>
            <person name="Hosoyama A."/>
            <person name="Uohara A."/>
            <person name="Ohji S."/>
            <person name="Ichikawa N."/>
        </authorList>
    </citation>
    <scope>NUCLEOTIDE SEQUENCE [LARGE SCALE GENOMIC DNA]</scope>
    <source>
        <strain evidence="2 3">NBRC 109434</strain>
    </source>
</reference>
<evidence type="ECO:0008006" key="4">
    <source>
        <dbReference type="Google" id="ProtNLM"/>
    </source>
</evidence>
<comment type="caution">
    <text evidence="2">The sequence shown here is derived from an EMBL/GenBank/DDBJ whole genome shotgun (WGS) entry which is preliminary data.</text>
</comment>
<dbReference type="RefSeq" id="WP_146954068.1">
    <property type="nucleotide sequence ID" value="NZ_BAABBJ010000014.1"/>
</dbReference>
<name>A0A512PGH1_9CELL</name>
<dbReference type="AlphaFoldDB" id="A0A512PGH1"/>
<keyword evidence="3" id="KW-1185">Reference proteome</keyword>
<gene>
    <name evidence="2" type="ORF">CSO01_30110</name>
</gene>
<dbReference type="EMBL" id="BKAL01000011">
    <property type="protein sequence ID" value="GEP70296.1"/>
    <property type="molecule type" value="Genomic_DNA"/>
</dbReference>
<evidence type="ECO:0000313" key="2">
    <source>
        <dbReference type="EMBL" id="GEP70296.1"/>
    </source>
</evidence>
<accession>A0A512PGH1</accession>
<proteinExistence type="predicted"/>
<evidence type="ECO:0000256" key="1">
    <source>
        <dbReference type="SAM" id="Phobius"/>
    </source>
</evidence>
<evidence type="ECO:0000313" key="3">
    <source>
        <dbReference type="Proteomes" id="UP000321798"/>
    </source>
</evidence>
<keyword evidence="1" id="KW-0812">Transmembrane</keyword>
<keyword evidence="1" id="KW-1133">Transmembrane helix</keyword>
<sequence length="225" mass="22805">MIDDLLQEMIDPAPAPRDKPRRRRMWATVAIVGLSVVGATSLTTSALFTDNDTVQAGIMSGTVDLASGIGTFDFPAEGLAPGGATVAPITVSNDGSLALRYAVRYSAVAGTPGTTNPDLETPAATGSLQDVLSLSLYALDAAACTVQGTAAATPIASTGFGLAGTDSALLGDVAQGAQEGDRALAALTGEPLCARVDFDPAAGNEYQNTASDITIRFVAEQTVNN</sequence>